<dbReference type="RefSeq" id="WP_115407003.1">
    <property type="nucleotide sequence ID" value="NZ_UGYV01000001.1"/>
</dbReference>
<feature type="region of interest" description="Disordered" evidence="1">
    <location>
        <begin position="1"/>
        <end position="37"/>
    </location>
</feature>
<evidence type="ECO:0000256" key="1">
    <source>
        <dbReference type="SAM" id="MobiDB-lite"/>
    </source>
</evidence>
<organism evidence="2 3">
    <name type="scientific">Shewanella morhuae</name>
    <dbReference type="NCBI Taxonomy" id="365591"/>
    <lineage>
        <taxon>Bacteria</taxon>
        <taxon>Pseudomonadati</taxon>
        <taxon>Pseudomonadota</taxon>
        <taxon>Gammaproteobacteria</taxon>
        <taxon>Alteromonadales</taxon>
        <taxon>Shewanellaceae</taxon>
        <taxon>Shewanella</taxon>
    </lineage>
</organism>
<dbReference type="EMBL" id="UGYV01000001">
    <property type="protein sequence ID" value="SUI93601.1"/>
    <property type="molecule type" value="Genomic_DNA"/>
</dbReference>
<sequence length="79" mass="8685">MSPSHSNQRQILAELGSAPRPVFNGRHPAGLRSDGLPYASRCKVSDAKRAERARTRRIEDMALAKELGISLEELQEGTV</sequence>
<proteinExistence type="predicted"/>
<evidence type="ECO:0000313" key="3">
    <source>
        <dbReference type="Proteomes" id="UP000255061"/>
    </source>
</evidence>
<protein>
    <submittedName>
        <fullName evidence="2">Uncharacterized protein</fullName>
    </submittedName>
</protein>
<accession>A0A380B5U6</accession>
<dbReference type="Proteomes" id="UP000255061">
    <property type="component" value="Unassembled WGS sequence"/>
</dbReference>
<evidence type="ECO:0000313" key="2">
    <source>
        <dbReference type="EMBL" id="SUI93601.1"/>
    </source>
</evidence>
<gene>
    <name evidence="2" type="ORF">NCTC10736_03756</name>
</gene>
<feature type="compositionally biased region" description="Polar residues" evidence="1">
    <location>
        <begin position="1"/>
        <end position="10"/>
    </location>
</feature>
<reference evidence="2 3" key="1">
    <citation type="submission" date="2018-06" db="EMBL/GenBank/DDBJ databases">
        <authorList>
            <consortium name="Pathogen Informatics"/>
            <person name="Doyle S."/>
        </authorList>
    </citation>
    <scope>NUCLEOTIDE SEQUENCE [LARGE SCALE GENOMIC DNA]</scope>
    <source>
        <strain evidence="2 3">NCTC10736</strain>
    </source>
</reference>
<name>A0A380B5U6_9GAMM</name>
<dbReference type="AlphaFoldDB" id="A0A380B5U6"/>